<evidence type="ECO:0000313" key="1">
    <source>
        <dbReference type="EMBL" id="ALI34473.1"/>
    </source>
</evidence>
<gene>
    <name evidence="1" type="ORF">NMY3_00259</name>
</gene>
<reference evidence="2" key="1">
    <citation type="submission" date="2015-10" db="EMBL/GenBank/DDBJ databases">
        <title>Niche specialization of a soil ammonia-oxidizing archaeon, Candidatus Nitrosocosmicus oleophilus.</title>
        <authorList>
            <person name="Jung M.-Y."/>
            <person name="Rhee S.-K."/>
        </authorList>
    </citation>
    <scope>NUCLEOTIDE SEQUENCE [LARGE SCALE GENOMIC DNA]</scope>
    <source>
        <strain evidence="2">MY3</strain>
    </source>
</reference>
<organism evidence="1 2">
    <name type="scientific">Candidatus Nitrosocosmicus oleophilus</name>
    <dbReference type="NCBI Taxonomy" id="1353260"/>
    <lineage>
        <taxon>Archaea</taxon>
        <taxon>Nitrososphaerota</taxon>
        <taxon>Nitrososphaeria</taxon>
        <taxon>Nitrososphaerales</taxon>
        <taxon>Nitrososphaeraceae</taxon>
        <taxon>Candidatus Nitrosocosmicus</taxon>
    </lineage>
</organism>
<dbReference type="AlphaFoldDB" id="A0A654LVX9"/>
<dbReference type="KEGG" id="taa:NMY3_00259"/>
<sequence length="46" mass="5369">MNRKITEDLKERIDKNGFPVDFIFCCNYVTFISIAKNRIGDDVICI</sequence>
<dbReference type="Proteomes" id="UP000058925">
    <property type="component" value="Chromosome"/>
</dbReference>
<protein>
    <submittedName>
        <fullName evidence="1">Uncharacterized protein</fullName>
    </submittedName>
</protein>
<proteinExistence type="predicted"/>
<name>A0A654LVX9_9ARCH</name>
<dbReference type="EMBL" id="CP012850">
    <property type="protein sequence ID" value="ALI34473.1"/>
    <property type="molecule type" value="Genomic_DNA"/>
</dbReference>
<evidence type="ECO:0000313" key="2">
    <source>
        <dbReference type="Proteomes" id="UP000058925"/>
    </source>
</evidence>
<accession>A0A654LVX9</accession>
<keyword evidence="2" id="KW-1185">Reference proteome</keyword>